<feature type="transmembrane region" description="Helical" evidence="2">
    <location>
        <begin position="72"/>
        <end position="93"/>
    </location>
</feature>
<keyword evidence="2" id="KW-1133">Transmembrane helix</keyword>
<gene>
    <name evidence="3" type="ordered locus">MTR_4g108680</name>
</gene>
<sequence length="134" mass="14936">MLLTSSNTLKLVILCESIQVCPSLREQLDLPSYLSSSPRPSASPPSVVPKHHYYHFPEGKDDFNKPHHSYRVWTSVFIAMAAFFFLLILYVIVRKVVKKFSVVPGQGVAGLELGHLSSQEERQDPSPSSPSSPQ</sequence>
<evidence type="ECO:0000313" key="5">
    <source>
        <dbReference type="Proteomes" id="UP000002051"/>
    </source>
</evidence>
<proteinExistence type="predicted"/>
<evidence type="ECO:0000256" key="2">
    <source>
        <dbReference type="SAM" id="Phobius"/>
    </source>
</evidence>
<protein>
    <submittedName>
        <fullName evidence="3">Transmembrane protein, putative</fullName>
    </submittedName>
</protein>
<evidence type="ECO:0000313" key="4">
    <source>
        <dbReference type="EnsemblPlants" id="KEH31934"/>
    </source>
</evidence>
<dbReference type="AlphaFoldDB" id="A0A072UQ47"/>
<evidence type="ECO:0000256" key="1">
    <source>
        <dbReference type="SAM" id="MobiDB-lite"/>
    </source>
</evidence>
<accession>A0A072UQ47</accession>
<dbReference type="EnsemblPlants" id="KEH31934">
    <property type="protein sequence ID" value="KEH31934"/>
    <property type="gene ID" value="MTR_4g108680"/>
</dbReference>
<keyword evidence="2 3" id="KW-0812">Transmembrane</keyword>
<name>A0A072UQ47_MEDTR</name>
<reference evidence="3 5" key="1">
    <citation type="journal article" date="2011" name="Nature">
        <title>The Medicago genome provides insight into the evolution of rhizobial symbioses.</title>
        <authorList>
            <person name="Young N.D."/>
            <person name="Debelle F."/>
            <person name="Oldroyd G.E."/>
            <person name="Geurts R."/>
            <person name="Cannon S.B."/>
            <person name="Udvardi M.K."/>
            <person name="Benedito V.A."/>
            <person name="Mayer K.F."/>
            <person name="Gouzy J."/>
            <person name="Schoof H."/>
            <person name="Van de Peer Y."/>
            <person name="Proost S."/>
            <person name="Cook D.R."/>
            <person name="Meyers B.C."/>
            <person name="Spannagl M."/>
            <person name="Cheung F."/>
            <person name="De Mita S."/>
            <person name="Krishnakumar V."/>
            <person name="Gundlach H."/>
            <person name="Zhou S."/>
            <person name="Mudge J."/>
            <person name="Bharti A.K."/>
            <person name="Murray J.D."/>
            <person name="Naoumkina M.A."/>
            <person name="Rosen B."/>
            <person name="Silverstein K.A."/>
            <person name="Tang H."/>
            <person name="Rombauts S."/>
            <person name="Zhao P.X."/>
            <person name="Zhou P."/>
            <person name="Barbe V."/>
            <person name="Bardou P."/>
            <person name="Bechner M."/>
            <person name="Bellec A."/>
            <person name="Berger A."/>
            <person name="Berges H."/>
            <person name="Bidwell S."/>
            <person name="Bisseling T."/>
            <person name="Choisne N."/>
            <person name="Couloux A."/>
            <person name="Denny R."/>
            <person name="Deshpande S."/>
            <person name="Dai X."/>
            <person name="Doyle J.J."/>
            <person name="Dudez A.M."/>
            <person name="Farmer A.D."/>
            <person name="Fouteau S."/>
            <person name="Franken C."/>
            <person name="Gibelin C."/>
            <person name="Gish J."/>
            <person name="Goldstein S."/>
            <person name="Gonzalez A.J."/>
            <person name="Green P.J."/>
            <person name="Hallab A."/>
            <person name="Hartog M."/>
            <person name="Hua A."/>
            <person name="Humphray S.J."/>
            <person name="Jeong D.H."/>
            <person name="Jing Y."/>
            <person name="Jocker A."/>
            <person name="Kenton S.M."/>
            <person name="Kim D.J."/>
            <person name="Klee K."/>
            <person name="Lai H."/>
            <person name="Lang C."/>
            <person name="Lin S."/>
            <person name="Macmil S.L."/>
            <person name="Magdelenat G."/>
            <person name="Matthews L."/>
            <person name="McCorrison J."/>
            <person name="Monaghan E.L."/>
            <person name="Mun J.H."/>
            <person name="Najar F.Z."/>
            <person name="Nicholson C."/>
            <person name="Noirot C."/>
            <person name="O'Bleness M."/>
            <person name="Paule C.R."/>
            <person name="Poulain J."/>
            <person name="Prion F."/>
            <person name="Qin B."/>
            <person name="Qu C."/>
            <person name="Retzel E.F."/>
            <person name="Riddle C."/>
            <person name="Sallet E."/>
            <person name="Samain S."/>
            <person name="Samson N."/>
            <person name="Sanders I."/>
            <person name="Saurat O."/>
            <person name="Scarpelli C."/>
            <person name="Schiex T."/>
            <person name="Segurens B."/>
            <person name="Severin A.J."/>
            <person name="Sherrier D.J."/>
            <person name="Shi R."/>
            <person name="Sims S."/>
            <person name="Singer S.R."/>
            <person name="Sinharoy S."/>
            <person name="Sterck L."/>
            <person name="Viollet A."/>
            <person name="Wang B.B."/>
            <person name="Wang K."/>
            <person name="Wang M."/>
            <person name="Wang X."/>
            <person name="Warfsmann J."/>
            <person name="Weissenbach J."/>
            <person name="White D.D."/>
            <person name="White J.D."/>
            <person name="Wiley G.B."/>
            <person name="Wincker P."/>
            <person name="Xing Y."/>
            <person name="Yang L."/>
            <person name="Yao Z."/>
            <person name="Ying F."/>
            <person name="Zhai J."/>
            <person name="Zhou L."/>
            <person name="Zuber A."/>
            <person name="Denarie J."/>
            <person name="Dixon R.A."/>
            <person name="May G.D."/>
            <person name="Schwartz D.C."/>
            <person name="Rogers J."/>
            <person name="Quetier F."/>
            <person name="Town C.D."/>
            <person name="Roe B.A."/>
        </authorList>
    </citation>
    <scope>NUCLEOTIDE SEQUENCE [LARGE SCALE GENOMIC DNA]</scope>
    <source>
        <strain evidence="3">A17</strain>
        <strain evidence="4 5">cv. Jemalong A17</strain>
    </source>
</reference>
<dbReference type="Proteomes" id="UP000002051">
    <property type="component" value="Chromosome 4"/>
</dbReference>
<keyword evidence="5" id="KW-1185">Reference proteome</keyword>
<keyword evidence="2" id="KW-0472">Membrane</keyword>
<evidence type="ECO:0000313" key="3">
    <source>
        <dbReference type="EMBL" id="KEH31934.1"/>
    </source>
</evidence>
<reference evidence="3 5" key="2">
    <citation type="journal article" date="2014" name="BMC Genomics">
        <title>An improved genome release (version Mt4.0) for the model legume Medicago truncatula.</title>
        <authorList>
            <person name="Tang H."/>
            <person name="Krishnakumar V."/>
            <person name="Bidwell S."/>
            <person name="Rosen B."/>
            <person name="Chan A."/>
            <person name="Zhou S."/>
            <person name="Gentzbittel L."/>
            <person name="Childs K.L."/>
            <person name="Yandell M."/>
            <person name="Gundlach H."/>
            <person name="Mayer K.F."/>
            <person name="Schwartz D.C."/>
            <person name="Town C.D."/>
        </authorList>
    </citation>
    <scope>GENOME REANNOTATION</scope>
    <source>
        <strain evidence="3">A17</strain>
        <strain evidence="4 5">cv. Jemalong A17</strain>
    </source>
</reference>
<reference evidence="4" key="3">
    <citation type="submission" date="2015-04" db="UniProtKB">
        <authorList>
            <consortium name="EnsemblPlants"/>
        </authorList>
    </citation>
    <scope>IDENTIFICATION</scope>
    <source>
        <strain evidence="4">cv. Jemalong A17</strain>
    </source>
</reference>
<dbReference type="EMBL" id="CM001220">
    <property type="protein sequence ID" value="KEH31934.1"/>
    <property type="molecule type" value="Genomic_DNA"/>
</dbReference>
<organism evidence="3 5">
    <name type="scientific">Medicago truncatula</name>
    <name type="common">Barrel medic</name>
    <name type="synonym">Medicago tribuloides</name>
    <dbReference type="NCBI Taxonomy" id="3880"/>
    <lineage>
        <taxon>Eukaryota</taxon>
        <taxon>Viridiplantae</taxon>
        <taxon>Streptophyta</taxon>
        <taxon>Embryophyta</taxon>
        <taxon>Tracheophyta</taxon>
        <taxon>Spermatophyta</taxon>
        <taxon>Magnoliopsida</taxon>
        <taxon>eudicotyledons</taxon>
        <taxon>Gunneridae</taxon>
        <taxon>Pentapetalae</taxon>
        <taxon>rosids</taxon>
        <taxon>fabids</taxon>
        <taxon>Fabales</taxon>
        <taxon>Fabaceae</taxon>
        <taxon>Papilionoideae</taxon>
        <taxon>50 kb inversion clade</taxon>
        <taxon>NPAAA clade</taxon>
        <taxon>Hologalegina</taxon>
        <taxon>IRL clade</taxon>
        <taxon>Trifolieae</taxon>
        <taxon>Medicago</taxon>
    </lineage>
</organism>
<feature type="region of interest" description="Disordered" evidence="1">
    <location>
        <begin position="115"/>
        <end position="134"/>
    </location>
</feature>
<dbReference type="HOGENOM" id="CLU_1899308_0_0_1"/>